<dbReference type="RefSeq" id="WP_128641086.1">
    <property type="nucleotide sequence ID" value="NZ_CP008947.1"/>
</dbReference>
<gene>
    <name evidence="1" type="ORF">EP51_28055</name>
</gene>
<sequence length="216" mass="22589">MSTTQTKFTAVVFDLDGTLVDSSEDIAAAMNEALSSHGDHRVTVRQVADALGGGPRALVEQCLRAAGLPVTAPIVDDVLQAYSERYRANPARKTRLIDTAAAVLAELDARGIQLGVCTNKRTPIAHAVLDALGLGKIIGAVIGSDATDGPKPDPRHLTDTIAALGAPSAVLYVGDTDIDRDTAAAAGIRYAHVSWGHPDIAADFRLDSFDDLLALI</sequence>
<dbReference type="GO" id="GO:0008967">
    <property type="term" value="F:phosphoglycolate phosphatase activity"/>
    <property type="evidence" value="ECO:0007669"/>
    <property type="project" value="TreeGrafter"/>
</dbReference>
<proteinExistence type="predicted"/>
<dbReference type="GO" id="GO:0006281">
    <property type="term" value="P:DNA repair"/>
    <property type="evidence" value="ECO:0007669"/>
    <property type="project" value="TreeGrafter"/>
</dbReference>
<dbReference type="SFLD" id="SFLDG01129">
    <property type="entry name" value="C1.5:_HAD__Beta-PGM__Phosphata"/>
    <property type="match status" value="1"/>
</dbReference>
<dbReference type="Pfam" id="PF13419">
    <property type="entry name" value="HAD_2"/>
    <property type="match status" value="1"/>
</dbReference>
<dbReference type="Gene3D" id="1.10.150.240">
    <property type="entry name" value="Putative phosphatase, domain 2"/>
    <property type="match status" value="1"/>
</dbReference>
<dbReference type="EMBL" id="CP008947">
    <property type="protein sequence ID" value="AII08269.1"/>
    <property type="molecule type" value="Genomic_DNA"/>
</dbReference>
<dbReference type="InterPro" id="IPR023198">
    <property type="entry name" value="PGP-like_dom2"/>
</dbReference>
<dbReference type="InterPro" id="IPR006439">
    <property type="entry name" value="HAD-SF_hydro_IA"/>
</dbReference>
<protein>
    <submittedName>
        <fullName evidence="1">Phosphoglycolate phosphatase</fullName>
    </submittedName>
</protein>
<dbReference type="SUPFAM" id="SSF56784">
    <property type="entry name" value="HAD-like"/>
    <property type="match status" value="1"/>
</dbReference>
<dbReference type="SFLD" id="SFLDS00003">
    <property type="entry name" value="Haloacid_Dehalogenase"/>
    <property type="match status" value="1"/>
</dbReference>
<dbReference type="eggNOG" id="COG0546">
    <property type="taxonomic scope" value="Bacteria"/>
</dbReference>
<dbReference type="PANTHER" id="PTHR43434">
    <property type="entry name" value="PHOSPHOGLYCOLATE PHOSPHATASE"/>
    <property type="match status" value="1"/>
</dbReference>
<accession>A0A076EY23</accession>
<dbReference type="InterPro" id="IPR050155">
    <property type="entry name" value="HAD-like_hydrolase_sf"/>
</dbReference>
<dbReference type="InterPro" id="IPR041492">
    <property type="entry name" value="HAD_2"/>
</dbReference>
<name>A0A076EY23_RHOOP</name>
<reference evidence="1 2" key="1">
    <citation type="submission" date="2014-07" db="EMBL/GenBank/DDBJ databases">
        <title>Genome Sequence of Rhodococcus opacus Strain R7, a Biodegrader of Mono- and Polycyclic Aromatic Hydrocarbons.</title>
        <authorList>
            <person name="Di Gennaro P."/>
            <person name="Zampolli J."/>
            <person name="Presti I."/>
            <person name="Cappelletti M."/>
            <person name="D'Ursi P."/>
            <person name="Orro A."/>
            <person name="Mezzelani A."/>
            <person name="Milanesi L."/>
        </authorList>
    </citation>
    <scope>NUCLEOTIDE SEQUENCE [LARGE SCALE GENOMIC DNA]</scope>
    <source>
        <strain evidence="1 2">R7</strain>
    </source>
</reference>
<dbReference type="InterPro" id="IPR036412">
    <property type="entry name" value="HAD-like_sf"/>
</dbReference>
<dbReference type="Gene3D" id="3.40.50.1000">
    <property type="entry name" value="HAD superfamily/HAD-like"/>
    <property type="match status" value="1"/>
</dbReference>
<dbReference type="SFLD" id="SFLDG01135">
    <property type="entry name" value="C1.5.6:_HAD__Beta-PGM__Phospha"/>
    <property type="match status" value="1"/>
</dbReference>
<dbReference type="AlphaFoldDB" id="A0A076EY23"/>
<evidence type="ECO:0000313" key="1">
    <source>
        <dbReference type="EMBL" id="AII08269.1"/>
    </source>
</evidence>
<dbReference type="PRINTS" id="PR00413">
    <property type="entry name" value="HADHALOGNASE"/>
</dbReference>
<dbReference type="Proteomes" id="UP000028488">
    <property type="component" value="Chromosome"/>
</dbReference>
<dbReference type="GO" id="GO:0005829">
    <property type="term" value="C:cytosol"/>
    <property type="evidence" value="ECO:0007669"/>
    <property type="project" value="TreeGrafter"/>
</dbReference>
<dbReference type="PANTHER" id="PTHR43434:SF1">
    <property type="entry name" value="PHOSPHOGLYCOLATE PHOSPHATASE"/>
    <property type="match status" value="1"/>
</dbReference>
<dbReference type="NCBIfam" id="TIGR01549">
    <property type="entry name" value="HAD-SF-IA-v1"/>
    <property type="match status" value="1"/>
</dbReference>
<evidence type="ECO:0000313" key="2">
    <source>
        <dbReference type="Proteomes" id="UP000028488"/>
    </source>
</evidence>
<organism evidence="1 2">
    <name type="scientific">Rhodococcus opacus</name>
    <name type="common">Nocardia opaca</name>
    <dbReference type="NCBI Taxonomy" id="37919"/>
    <lineage>
        <taxon>Bacteria</taxon>
        <taxon>Bacillati</taxon>
        <taxon>Actinomycetota</taxon>
        <taxon>Actinomycetes</taxon>
        <taxon>Mycobacteriales</taxon>
        <taxon>Nocardiaceae</taxon>
        <taxon>Rhodococcus</taxon>
    </lineage>
</organism>
<dbReference type="InterPro" id="IPR023214">
    <property type="entry name" value="HAD_sf"/>
</dbReference>